<evidence type="ECO:0008006" key="3">
    <source>
        <dbReference type="Google" id="ProtNLM"/>
    </source>
</evidence>
<organism evidence="1 2">
    <name type="scientific">Candidatus Falkowbacteria bacterium RIFOXYA2_FULL_47_9</name>
    <dbReference type="NCBI Taxonomy" id="1797995"/>
    <lineage>
        <taxon>Bacteria</taxon>
        <taxon>Candidatus Falkowiibacteriota</taxon>
    </lineage>
</organism>
<reference evidence="1 2" key="1">
    <citation type="journal article" date="2016" name="Nat. Commun.">
        <title>Thousands of microbial genomes shed light on interconnected biogeochemical processes in an aquifer system.</title>
        <authorList>
            <person name="Anantharaman K."/>
            <person name="Brown C.T."/>
            <person name="Hug L.A."/>
            <person name="Sharon I."/>
            <person name="Castelle C.J."/>
            <person name="Probst A.J."/>
            <person name="Thomas B.C."/>
            <person name="Singh A."/>
            <person name="Wilkins M.J."/>
            <person name="Karaoz U."/>
            <person name="Brodie E.L."/>
            <person name="Williams K.H."/>
            <person name="Hubbard S.S."/>
            <person name="Banfield J.F."/>
        </authorList>
    </citation>
    <scope>NUCLEOTIDE SEQUENCE [LARGE SCALE GENOMIC DNA]</scope>
</reference>
<proteinExistence type="predicted"/>
<dbReference type="Proteomes" id="UP000178925">
    <property type="component" value="Unassembled WGS sequence"/>
</dbReference>
<dbReference type="AlphaFoldDB" id="A0A1F5SIT8"/>
<dbReference type="EMBL" id="MFGC01000043">
    <property type="protein sequence ID" value="OGF26584.1"/>
    <property type="molecule type" value="Genomic_DNA"/>
</dbReference>
<accession>A0A1F5SIT8</accession>
<evidence type="ECO:0000313" key="1">
    <source>
        <dbReference type="EMBL" id="OGF26584.1"/>
    </source>
</evidence>
<evidence type="ECO:0000313" key="2">
    <source>
        <dbReference type="Proteomes" id="UP000178925"/>
    </source>
</evidence>
<gene>
    <name evidence="1" type="ORF">A2242_03170</name>
</gene>
<protein>
    <recommendedName>
        <fullName evidence="3">Ribbon-helix-helix protein CopG domain-containing protein</fullName>
    </recommendedName>
</protein>
<sequence length="81" mass="8891">MAVPVTTQVTFKTEQTLKQQALRKAKQEGITLKALLTMAMRAYVNSRISVGFQPATDPLFTDADVVAKANELGSLLVQRKL</sequence>
<comment type="caution">
    <text evidence="1">The sequence shown here is derived from an EMBL/GenBank/DDBJ whole genome shotgun (WGS) entry which is preliminary data.</text>
</comment>
<dbReference type="STRING" id="1797995.A2242_03170"/>
<name>A0A1F5SIT8_9BACT</name>